<accession>A0A0F7L6V3</accession>
<proteinExistence type="predicted"/>
<evidence type="ECO:0000313" key="1">
    <source>
        <dbReference type="EMBL" id="AKH46746.1"/>
    </source>
</evidence>
<reference evidence="1" key="2">
    <citation type="submission" date="2015-03" db="EMBL/GenBank/DDBJ databases">
        <authorList>
            <person name="Chow C.-E.T."/>
            <person name="Winget D.M."/>
            <person name="White R.A.III."/>
            <person name="Hallam S.J."/>
            <person name="Suttle C.A."/>
        </authorList>
    </citation>
    <scope>NUCLEOTIDE SEQUENCE</scope>
    <source>
        <strain evidence="1">Anoxic2_2</strain>
    </source>
</reference>
<protein>
    <submittedName>
        <fullName evidence="1">Uncharacterized protein</fullName>
    </submittedName>
</protein>
<name>A0A0F7L6V3_9VIRU</name>
<reference evidence="1" key="1">
    <citation type="journal article" date="2015" name="Front. Microbiol.">
        <title>Combining genomic sequencing methods to explore viral diversity and reveal potential virus-host interactions.</title>
        <authorList>
            <person name="Chow C.E."/>
            <person name="Winget D.M."/>
            <person name="White R.A.III."/>
            <person name="Hallam S.J."/>
            <person name="Suttle C.A."/>
        </authorList>
    </citation>
    <scope>NUCLEOTIDE SEQUENCE</scope>
    <source>
        <strain evidence="1">Anoxic2_2</strain>
    </source>
</reference>
<dbReference type="EMBL" id="KR029586">
    <property type="protein sequence ID" value="AKH46746.1"/>
    <property type="molecule type" value="Genomic_DNA"/>
</dbReference>
<sequence>MYRFLLFLKLYPLLHLIRLQHHSGLLIVKQYHKSYLSLFLHHLCLAKFQQQLYKDLH</sequence>
<organism evidence="1">
    <name type="scientific">uncultured marine virus</name>
    <dbReference type="NCBI Taxonomy" id="186617"/>
    <lineage>
        <taxon>Viruses</taxon>
        <taxon>environmental samples</taxon>
    </lineage>
</organism>